<organism evidence="11 12">
    <name type="scientific">Cinchona calisaya</name>
    <dbReference type="NCBI Taxonomy" id="153742"/>
    <lineage>
        <taxon>Eukaryota</taxon>
        <taxon>Viridiplantae</taxon>
        <taxon>Streptophyta</taxon>
        <taxon>Embryophyta</taxon>
        <taxon>Tracheophyta</taxon>
        <taxon>Spermatophyta</taxon>
        <taxon>Magnoliopsida</taxon>
        <taxon>eudicotyledons</taxon>
        <taxon>Gunneridae</taxon>
        <taxon>Pentapetalae</taxon>
        <taxon>asterids</taxon>
        <taxon>lamiids</taxon>
        <taxon>Gentianales</taxon>
        <taxon>Rubiaceae</taxon>
        <taxon>Cinchonoideae</taxon>
        <taxon>Cinchoneae</taxon>
        <taxon>Cinchona</taxon>
    </lineage>
</organism>
<feature type="domain" description="RRM" evidence="10">
    <location>
        <begin position="36"/>
        <end position="114"/>
    </location>
</feature>
<comment type="similarity">
    <text evidence="3">Belongs to the polyadenylate-binding protein type-1 family.</text>
</comment>
<dbReference type="InterPro" id="IPR000504">
    <property type="entry name" value="RRM_dom"/>
</dbReference>
<dbReference type="InterPro" id="IPR035979">
    <property type="entry name" value="RBD_domain_sf"/>
</dbReference>
<dbReference type="InterPro" id="IPR012677">
    <property type="entry name" value="Nucleotide-bd_a/b_plait_sf"/>
</dbReference>
<accession>A0ABD3AAU6</accession>
<dbReference type="SMART" id="SM00361">
    <property type="entry name" value="RRM_1"/>
    <property type="match status" value="4"/>
</dbReference>
<evidence type="ECO:0000256" key="8">
    <source>
        <dbReference type="ARBA" id="ARBA00054110"/>
    </source>
</evidence>
<feature type="domain" description="RRM" evidence="10">
    <location>
        <begin position="316"/>
        <end position="393"/>
    </location>
</feature>
<feature type="domain" description="RRM" evidence="10">
    <location>
        <begin position="213"/>
        <end position="290"/>
    </location>
</feature>
<evidence type="ECO:0000313" key="11">
    <source>
        <dbReference type="EMBL" id="KAL3528673.1"/>
    </source>
</evidence>
<keyword evidence="4" id="KW-0963">Cytoplasm</keyword>
<comment type="subcellular location">
    <subcellularLocation>
        <location evidence="2">Cytoplasm</location>
    </subcellularLocation>
    <subcellularLocation>
        <location evidence="1">Nucleus</location>
    </subcellularLocation>
</comment>
<dbReference type="GO" id="GO:0005737">
    <property type="term" value="C:cytoplasm"/>
    <property type="evidence" value="ECO:0007669"/>
    <property type="project" value="UniProtKB-SubCell"/>
</dbReference>
<dbReference type="Proteomes" id="UP001630127">
    <property type="component" value="Unassembled WGS sequence"/>
</dbReference>
<evidence type="ECO:0000256" key="5">
    <source>
        <dbReference type="ARBA" id="ARBA00022737"/>
    </source>
</evidence>
<comment type="function">
    <text evidence="8">Binds the poly(A) tail of mRNA. Appears to be an important mediator of the multiple roles of the poly(A) tail in mRNA biogenesis, stability and translation.</text>
</comment>
<dbReference type="PROSITE" id="PS50102">
    <property type="entry name" value="RRM"/>
    <property type="match status" value="4"/>
</dbReference>
<dbReference type="EMBL" id="JBJUIK010000004">
    <property type="protein sequence ID" value="KAL3528673.1"/>
    <property type="molecule type" value="Genomic_DNA"/>
</dbReference>
<dbReference type="InterPro" id="IPR006515">
    <property type="entry name" value="PABP_1234"/>
</dbReference>
<protein>
    <recommendedName>
        <fullName evidence="10">RRM domain-containing protein</fullName>
    </recommendedName>
</protein>
<dbReference type="FunFam" id="3.30.70.330:FF:000651">
    <property type="entry name" value="Poly(A) binding protein cytoplasmic 1 like"/>
    <property type="match status" value="1"/>
</dbReference>
<keyword evidence="6 9" id="KW-0694">RNA-binding</keyword>
<evidence type="ECO:0000256" key="9">
    <source>
        <dbReference type="PROSITE-ProRule" id="PRU00176"/>
    </source>
</evidence>
<evidence type="ECO:0000256" key="7">
    <source>
        <dbReference type="ARBA" id="ARBA00023242"/>
    </source>
</evidence>
<dbReference type="SMART" id="SM00360">
    <property type="entry name" value="RRM"/>
    <property type="match status" value="4"/>
</dbReference>
<keyword evidence="12" id="KW-1185">Reference proteome</keyword>
<comment type="caution">
    <text evidence="11">The sequence shown here is derived from an EMBL/GenBank/DDBJ whole genome shotgun (WGS) entry which is preliminary data.</text>
</comment>
<feature type="domain" description="RRM" evidence="10">
    <location>
        <begin position="124"/>
        <end position="195"/>
    </location>
</feature>
<evidence type="ECO:0000256" key="2">
    <source>
        <dbReference type="ARBA" id="ARBA00004496"/>
    </source>
</evidence>
<evidence type="ECO:0000256" key="4">
    <source>
        <dbReference type="ARBA" id="ARBA00022490"/>
    </source>
</evidence>
<dbReference type="InterPro" id="IPR003954">
    <property type="entry name" value="RRM_euk-type"/>
</dbReference>
<sequence length="663" mass="73009">MAAAAVAAALSMEQSPPPPPPGVSPPSAPLITLRRASLYVGDLHPDVTEADLTQVFGNKGALHSVRLCRDRVSRNSLCYAYVNFLFPSDATRALASLNHTKLRGKTMRIMWCQRDPLPRKNGVANLYVKNLCPSITSARLEEIFSKYGMILSCKVAEDNGKSKGFGFVQFDSEDSATTALDALNNTVLEGKALCVCKFIRKSERKAASEKTFTNLYFKNLDGNVTENFLKEKFSAHGTVCSIVIVKDDKGKSRGFGFVKFSSHEEAKKAVECLNGALLGSKNLYVERAQKKAEREEILRKAYEIMYSNNSVKSKPSNLFVKNLNVSFDDLELKEIFSAYGKVTSAKVMHNEDGVSKGFGFVCFSCPEEAKRALDSLNGTAVRGKVLYVGFAQSREERYRQLQSSQGQYPKQSIHAPFWNMFDPQYYPLYYNFPPPPPFSMPYFSSFQPRLCQSFRRSVSESFPFEELGKFSNHLQGPIKQSQQEPIKAGAYQYHPKKLITTTHGSTQCPIIGSGKLLKPTGKLGSKTVCGAFETSTTGSGSLSNPTIGFKQDPKVAASMQQKPSCKLGNKSVYCATETCTTGSESVTSAATSSQWICKKKIGTMQQPFVKNSQPGHAAKRSRVLVEMNMQEILNSQNPLALHVEKAIKMTGPISRGASDSNTT</sequence>
<gene>
    <name evidence="11" type="ORF">ACH5RR_007995</name>
</gene>
<dbReference type="PANTHER" id="PTHR24012">
    <property type="entry name" value="RNA BINDING PROTEIN"/>
    <property type="match status" value="1"/>
</dbReference>
<keyword evidence="7" id="KW-0539">Nucleus</keyword>
<proteinExistence type="inferred from homology"/>
<evidence type="ECO:0000313" key="12">
    <source>
        <dbReference type="Proteomes" id="UP001630127"/>
    </source>
</evidence>
<dbReference type="GO" id="GO:0003723">
    <property type="term" value="F:RNA binding"/>
    <property type="evidence" value="ECO:0007669"/>
    <property type="project" value="UniProtKB-UniRule"/>
</dbReference>
<keyword evidence="5" id="KW-0677">Repeat</keyword>
<reference evidence="11 12" key="1">
    <citation type="submission" date="2024-11" db="EMBL/GenBank/DDBJ databases">
        <title>A near-complete genome assembly of Cinchona calisaya.</title>
        <authorList>
            <person name="Lian D.C."/>
            <person name="Zhao X.W."/>
            <person name="Wei L."/>
        </authorList>
    </citation>
    <scope>NUCLEOTIDE SEQUENCE [LARGE SCALE GENOMIC DNA]</scope>
    <source>
        <tissue evidence="11">Nenye</tissue>
    </source>
</reference>
<dbReference type="GO" id="GO:0005634">
    <property type="term" value="C:nucleus"/>
    <property type="evidence" value="ECO:0007669"/>
    <property type="project" value="UniProtKB-SubCell"/>
</dbReference>
<dbReference type="AlphaFoldDB" id="A0ABD3AAU6"/>
<evidence type="ECO:0000256" key="3">
    <source>
        <dbReference type="ARBA" id="ARBA00008557"/>
    </source>
</evidence>
<evidence type="ECO:0000259" key="10">
    <source>
        <dbReference type="PROSITE" id="PS50102"/>
    </source>
</evidence>
<evidence type="ECO:0000256" key="1">
    <source>
        <dbReference type="ARBA" id="ARBA00004123"/>
    </source>
</evidence>
<dbReference type="Gene3D" id="3.30.70.330">
    <property type="match status" value="4"/>
</dbReference>
<dbReference type="Pfam" id="PF00076">
    <property type="entry name" value="RRM_1"/>
    <property type="match status" value="4"/>
</dbReference>
<evidence type="ECO:0000256" key="6">
    <source>
        <dbReference type="ARBA" id="ARBA00022884"/>
    </source>
</evidence>
<dbReference type="NCBIfam" id="TIGR01628">
    <property type="entry name" value="PABP-1234"/>
    <property type="match status" value="1"/>
</dbReference>
<dbReference type="SUPFAM" id="SSF54928">
    <property type="entry name" value="RNA-binding domain, RBD"/>
    <property type="match status" value="3"/>
</dbReference>
<name>A0ABD3AAU6_9GENT</name>